<feature type="domain" description="C2H2-type" evidence="2">
    <location>
        <begin position="316"/>
        <end position="338"/>
    </location>
</feature>
<dbReference type="Gene3D" id="3.30.160.60">
    <property type="entry name" value="Classic Zinc Finger"/>
    <property type="match status" value="1"/>
</dbReference>
<feature type="region of interest" description="Disordered" evidence="1">
    <location>
        <begin position="265"/>
        <end position="311"/>
    </location>
</feature>
<dbReference type="EMBL" id="ML213513">
    <property type="protein sequence ID" value="TFK50642.1"/>
    <property type="molecule type" value="Genomic_DNA"/>
</dbReference>
<proteinExistence type="predicted"/>
<dbReference type="InterPro" id="IPR013087">
    <property type="entry name" value="Znf_C2H2_type"/>
</dbReference>
<evidence type="ECO:0000313" key="4">
    <source>
        <dbReference type="Proteomes" id="UP000305948"/>
    </source>
</evidence>
<protein>
    <recommendedName>
        <fullName evidence="2">C2H2-type domain-containing protein</fullName>
    </recommendedName>
</protein>
<gene>
    <name evidence="3" type="ORF">OE88DRAFT_279396</name>
</gene>
<sequence length="422" mass="45852">MPVTIPLSDICQSHLAITFDNASVDGLSLRSMIPVTGAHGFGAKHGSLDGVYLSFSLVQGDHGLVFSVSPCTSSGSRNLTRTDMSASMDHVNTSSTYEYTQDHFSTQDNPNIFPKSSGGFDYALTESIDKAFTPAADISYVVDGSGVNIPSLAGEWSPTSVNVADNEFDYSALAFASLLTPSLLSDPLPAHHNEYSNHSSYTGIASTIDQSQDIMSSSKSSPTLSNTISPSCSSSLSSARDTTLPCDELIQFDSVNYYDYPSPDSTLGSRTTVSSPSPETHAPHASFSTFSSSGGKSGVQTSKPTTRKARRRRFQCLHPSCARLFTSEYTRRVHMSTHNIQPRKSLPCTMREETGCKEMFSRAHDRLRHEVAMHGKECEWVCNVCGRFFSTARMLEIHKCPGTVSGWIKARCPRILGEISSE</sequence>
<organism evidence="3 4">
    <name type="scientific">Heliocybe sulcata</name>
    <dbReference type="NCBI Taxonomy" id="5364"/>
    <lineage>
        <taxon>Eukaryota</taxon>
        <taxon>Fungi</taxon>
        <taxon>Dikarya</taxon>
        <taxon>Basidiomycota</taxon>
        <taxon>Agaricomycotina</taxon>
        <taxon>Agaricomycetes</taxon>
        <taxon>Gloeophyllales</taxon>
        <taxon>Gloeophyllaceae</taxon>
        <taxon>Heliocybe</taxon>
    </lineage>
</organism>
<name>A0A5C3N0S1_9AGAM</name>
<keyword evidence="4" id="KW-1185">Reference proteome</keyword>
<evidence type="ECO:0000256" key="1">
    <source>
        <dbReference type="SAM" id="MobiDB-lite"/>
    </source>
</evidence>
<evidence type="ECO:0000313" key="3">
    <source>
        <dbReference type="EMBL" id="TFK50642.1"/>
    </source>
</evidence>
<reference evidence="3 4" key="1">
    <citation type="journal article" date="2019" name="Nat. Ecol. Evol.">
        <title>Megaphylogeny resolves global patterns of mushroom evolution.</title>
        <authorList>
            <person name="Varga T."/>
            <person name="Krizsan K."/>
            <person name="Foldi C."/>
            <person name="Dima B."/>
            <person name="Sanchez-Garcia M."/>
            <person name="Sanchez-Ramirez S."/>
            <person name="Szollosi G.J."/>
            <person name="Szarkandi J.G."/>
            <person name="Papp V."/>
            <person name="Albert L."/>
            <person name="Andreopoulos W."/>
            <person name="Angelini C."/>
            <person name="Antonin V."/>
            <person name="Barry K.W."/>
            <person name="Bougher N.L."/>
            <person name="Buchanan P."/>
            <person name="Buyck B."/>
            <person name="Bense V."/>
            <person name="Catcheside P."/>
            <person name="Chovatia M."/>
            <person name="Cooper J."/>
            <person name="Damon W."/>
            <person name="Desjardin D."/>
            <person name="Finy P."/>
            <person name="Geml J."/>
            <person name="Haridas S."/>
            <person name="Hughes K."/>
            <person name="Justo A."/>
            <person name="Karasinski D."/>
            <person name="Kautmanova I."/>
            <person name="Kiss B."/>
            <person name="Kocsube S."/>
            <person name="Kotiranta H."/>
            <person name="LaButti K.M."/>
            <person name="Lechner B.E."/>
            <person name="Liimatainen K."/>
            <person name="Lipzen A."/>
            <person name="Lukacs Z."/>
            <person name="Mihaltcheva S."/>
            <person name="Morgado L.N."/>
            <person name="Niskanen T."/>
            <person name="Noordeloos M.E."/>
            <person name="Ohm R.A."/>
            <person name="Ortiz-Santana B."/>
            <person name="Ovrebo C."/>
            <person name="Racz N."/>
            <person name="Riley R."/>
            <person name="Savchenko A."/>
            <person name="Shiryaev A."/>
            <person name="Soop K."/>
            <person name="Spirin V."/>
            <person name="Szebenyi C."/>
            <person name="Tomsovsky M."/>
            <person name="Tulloss R.E."/>
            <person name="Uehling J."/>
            <person name="Grigoriev I.V."/>
            <person name="Vagvolgyi C."/>
            <person name="Papp T."/>
            <person name="Martin F.M."/>
            <person name="Miettinen O."/>
            <person name="Hibbett D.S."/>
            <person name="Nagy L.G."/>
        </authorList>
    </citation>
    <scope>NUCLEOTIDE SEQUENCE [LARGE SCALE GENOMIC DNA]</scope>
    <source>
        <strain evidence="3 4">OMC1185</strain>
    </source>
</reference>
<evidence type="ECO:0000259" key="2">
    <source>
        <dbReference type="PROSITE" id="PS00028"/>
    </source>
</evidence>
<dbReference type="PROSITE" id="PS00028">
    <property type="entry name" value="ZINC_FINGER_C2H2_1"/>
    <property type="match status" value="1"/>
</dbReference>
<dbReference type="OrthoDB" id="8117402at2759"/>
<dbReference type="STRING" id="5364.A0A5C3N0S1"/>
<feature type="region of interest" description="Disordered" evidence="1">
    <location>
        <begin position="212"/>
        <end position="240"/>
    </location>
</feature>
<accession>A0A5C3N0S1</accession>
<dbReference type="AlphaFoldDB" id="A0A5C3N0S1"/>
<dbReference type="Proteomes" id="UP000305948">
    <property type="component" value="Unassembled WGS sequence"/>
</dbReference>
<feature type="compositionally biased region" description="Polar residues" evidence="1">
    <location>
        <begin position="265"/>
        <end position="278"/>
    </location>
</feature>